<name>B3SD55_TRIAD</name>
<evidence type="ECO:0000256" key="6">
    <source>
        <dbReference type="ARBA" id="ARBA00022827"/>
    </source>
</evidence>
<dbReference type="AlphaFoldDB" id="B3SD55"/>
<dbReference type="CTD" id="6759384"/>
<comment type="subcellular location">
    <subcellularLocation>
        <location evidence="2">Mitochondrion</location>
    </subcellularLocation>
</comment>
<dbReference type="InParanoid" id="B3SD55"/>
<evidence type="ECO:0000256" key="4">
    <source>
        <dbReference type="ARBA" id="ARBA00022630"/>
    </source>
</evidence>
<evidence type="ECO:0000256" key="12">
    <source>
        <dbReference type="SAM" id="MobiDB-lite"/>
    </source>
</evidence>
<dbReference type="FunCoup" id="B3SD55">
    <property type="interactions" value="1567"/>
</dbReference>
<dbReference type="InterPro" id="IPR016156">
    <property type="entry name" value="FAD/NAD-linked_Rdtase_dimer_sf"/>
</dbReference>
<dbReference type="STRING" id="10228.B3SD55"/>
<feature type="region of interest" description="Disordered" evidence="12">
    <location>
        <begin position="1"/>
        <end position="23"/>
    </location>
</feature>
<keyword evidence="6" id="KW-0274">FAD</keyword>
<dbReference type="SUPFAM" id="SSF55424">
    <property type="entry name" value="FAD/NAD-linked reductases, dimerisation (C-terminal) domain"/>
    <property type="match status" value="1"/>
</dbReference>
<dbReference type="GO" id="GO:0071949">
    <property type="term" value="F:FAD binding"/>
    <property type="evidence" value="ECO:0000318"/>
    <property type="project" value="GO_Central"/>
</dbReference>
<evidence type="ECO:0000256" key="8">
    <source>
        <dbReference type="ARBA" id="ARBA00023002"/>
    </source>
</evidence>
<evidence type="ECO:0000256" key="11">
    <source>
        <dbReference type="ARBA" id="ARBA00047786"/>
    </source>
</evidence>
<dbReference type="Gene3D" id="3.30.390.30">
    <property type="match status" value="1"/>
</dbReference>
<evidence type="ECO:0000256" key="10">
    <source>
        <dbReference type="ARBA" id="ARBA00023128"/>
    </source>
</evidence>
<feature type="compositionally biased region" description="Low complexity" evidence="12">
    <location>
        <begin position="428"/>
        <end position="441"/>
    </location>
</feature>
<evidence type="ECO:0000313" key="16">
    <source>
        <dbReference type="Proteomes" id="UP000009022"/>
    </source>
</evidence>
<dbReference type="Proteomes" id="UP000009022">
    <property type="component" value="Unassembled WGS sequence"/>
</dbReference>
<dbReference type="eggNOG" id="KOG1346">
    <property type="taxonomic scope" value="Eukaryota"/>
</dbReference>
<dbReference type="GO" id="GO:0005739">
    <property type="term" value="C:mitochondrion"/>
    <property type="evidence" value="ECO:0000318"/>
    <property type="project" value="GO_Central"/>
</dbReference>
<dbReference type="InterPro" id="IPR036188">
    <property type="entry name" value="FAD/NAD-bd_sf"/>
</dbReference>
<dbReference type="OMA" id="RSIFFEH"/>
<dbReference type="GO" id="GO:0006915">
    <property type="term" value="P:apoptotic process"/>
    <property type="evidence" value="ECO:0000318"/>
    <property type="project" value="GO_Central"/>
</dbReference>
<feature type="domain" description="FAD/NAD(P)-binding" evidence="13">
    <location>
        <begin position="29"/>
        <end position="355"/>
    </location>
</feature>
<organism evidence="15 16">
    <name type="scientific">Trichoplax adhaerens</name>
    <name type="common">Trichoplax reptans</name>
    <dbReference type="NCBI Taxonomy" id="10228"/>
    <lineage>
        <taxon>Eukaryota</taxon>
        <taxon>Metazoa</taxon>
        <taxon>Placozoa</taxon>
        <taxon>Uniplacotomia</taxon>
        <taxon>Trichoplacea</taxon>
        <taxon>Trichoplacidae</taxon>
        <taxon>Trichoplax</taxon>
    </lineage>
</organism>
<dbReference type="InterPro" id="IPR050446">
    <property type="entry name" value="FAD-oxidoreductase/Apoptosis"/>
</dbReference>
<sequence>TDTQDSTQAEATEQPPVDEGPQIPEHVTYILIGAGTACYSAFKTISKRDPKARILLIGEEDYVPYMRPPLSKELWFNEDANVAETLRFVQWNGREGGVFYQEKDTYLTPKQLAEGQTGAAVICGKKVVGIDSVARKVTLDDGTRIGYDKCLIATGGFPKSLPIFKNSPQEVKDKVSFYRNVTDFKNLDGIVRKAESVTIVGGGFLGSELACALARRGRSTGLKVHQVFPEEGNMGRVFPKYLCDWTTKKVEEEGVHVIPNNTISKVELEDNKVSLSLKSGEKIASDHVILAVGLEPNTELASSAQLEVDDKEGGYRVNSELQARSNIWVAGDAACFYDIKLGRRRVEHHDHAVVSGRLAGENMTGAGKPYWHQSMFWSDLGPHIGYEAIGVIDSSLPTVGIWAKATKADSPKAVVEASDDNIRSTAQEDAAPETPAVAPEASSNSDVLNSEKFGKGIVFYTRNDVVVGIIMWNTFQRMPIARKVLKEGKKYTPNELQELAKQFNILGQE</sequence>
<keyword evidence="10" id="KW-0496">Mitochondrion</keyword>
<evidence type="ECO:0000256" key="5">
    <source>
        <dbReference type="ARBA" id="ARBA00022703"/>
    </source>
</evidence>
<dbReference type="KEGG" id="tad:TRIADDRAFT_33763"/>
<dbReference type="GO" id="GO:0016174">
    <property type="term" value="F:NAD(P)H oxidase H2O2-forming activity"/>
    <property type="evidence" value="ECO:0000318"/>
    <property type="project" value="GO_Central"/>
</dbReference>
<dbReference type="InterPro" id="IPR029324">
    <property type="entry name" value="AIF_C"/>
</dbReference>
<dbReference type="GeneID" id="6759384"/>
<dbReference type="GO" id="GO:0046983">
    <property type="term" value="F:protein dimerization activity"/>
    <property type="evidence" value="ECO:0007669"/>
    <property type="project" value="InterPro"/>
</dbReference>
<feature type="region of interest" description="Disordered" evidence="12">
    <location>
        <begin position="420"/>
        <end position="446"/>
    </location>
</feature>
<dbReference type="Gene3D" id="3.50.50.60">
    <property type="entry name" value="FAD/NAD(P)-binding domain"/>
    <property type="match status" value="2"/>
</dbReference>
<dbReference type="OrthoDB" id="6029at2759"/>
<dbReference type="InterPro" id="IPR023753">
    <property type="entry name" value="FAD/NAD-binding_dom"/>
</dbReference>
<evidence type="ECO:0000259" key="13">
    <source>
        <dbReference type="Pfam" id="PF07992"/>
    </source>
</evidence>
<keyword evidence="5" id="KW-0053">Apoptosis</keyword>
<dbReference type="PRINTS" id="PR00411">
    <property type="entry name" value="PNDRDTASEI"/>
</dbReference>
<evidence type="ECO:0000256" key="3">
    <source>
        <dbReference type="ARBA" id="ARBA00006442"/>
    </source>
</evidence>
<keyword evidence="7" id="KW-0809">Transit peptide</keyword>
<dbReference type="RefSeq" id="XP_002118190.1">
    <property type="nucleotide sequence ID" value="XM_002118154.1"/>
</dbReference>
<reference evidence="15 16" key="1">
    <citation type="journal article" date="2008" name="Nature">
        <title>The Trichoplax genome and the nature of placozoans.</title>
        <authorList>
            <person name="Srivastava M."/>
            <person name="Begovic E."/>
            <person name="Chapman J."/>
            <person name="Putnam N.H."/>
            <person name="Hellsten U."/>
            <person name="Kawashima T."/>
            <person name="Kuo A."/>
            <person name="Mitros T."/>
            <person name="Salamov A."/>
            <person name="Carpenter M.L."/>
            <person name="Signorovitch A.Y."/>
            <person name="Moreno M.A."/>
            <person name="Kamm K."/>
            <person name="Grimwood J."/>
            <person name="Schmutz J."/>
            <person name="Shapiro H."/>
            <person name="Grigoriev I.V."/>
            <person name="Buss L.W."/>
            <person name="Schierwater B."/>
            <person name="Dellaporta S.L."/>
            <person name="Rokhsar D.S."/>
        </authorList>
    </citation>
    <scope>NUCLEOTIDE SEQUENCE [LARGE SCALE GENOMIC DNA]</scope>
    <source>
        <strain evidence="15 16">Grell-BS-1999</strain>
    </source>
</reference>
<keyword evidence="4" id="KW-0285">Flavoprotein</keyword>
<keyword evidence="9" id="KW-0520">NAD</keyword>
<feature type="non-terminal residue" evidence="15">
    <location>
        <position position="1"/>
    </location>
</feature>
<feature type="domain" description="Mitochondrial apoptosis-inducing factor C-terminal" evidence="14">
    <location>
        <begin position="359"/>
        <end position="487"/>
    </location>
</feature>
<protein>
    <submittedName>
        <fullName evidence="15">Uncharacterized protein</fullName>
    </submittedName>
</protein>
<evidence type="ECO:0000259" key="14">
    <source>
        <dbReference type="Pfam" id="PF14721"/>
    </source>
</evidence>
<accession>B3SD55</accession>
<dbReference type="EMBL" id="DS985276">
    <property type="protein sequence ID" value="EDV19339.1"/>
    <property type="molecule type" value="Genomic_DNA"/>
</dbReference>
<evidence type="ECO:0000256" key="7">
    <source>
        <dbReference type="ARBA" id="ARBA00022946"/>
    </source>
</evidence>
<evidence type="ECO:0000256" key="2">
    <source>
        <dbReference type="ARBA" id="ARBA00004173"/>
    </source>
</evidence>
<dbReference type="PRINTS" id="PR00368">
    <property type="entry name" value="FADPNR"/>
</dbReference>
<evidence type="ECO:0000256" key="1">
    <source>
        <dbReference type="ARBA" id="ARBA00001974"/>
    </source>
</evidence>
<evidence type="ECO:0000313" key="15">
    <source>
        <dbReference type="EMBL" id="EDV19339.1"/>
    </source>
</evidence>
<dbReference type="PANTHER" id="PTHR43557:SF4">
    <property type="entry name" value="APOPTOSIS-INDUCING FACTOR 1, MITOCHONDRIAL"/>
    <property type="match status" value="1"/>
</dbReference>
<feature type="compositionally biased region" description="Polar residues" evidence="12">
    <location>
        <begin position="1"/>
        <end position="11"/>
    </location>
</feature>
<dbReference type="PhylomeDB" id="B3SD55"/>
<dbReference type="GO" id="GO:0160203">
    <property type="term" value="P:mitochondrial disulfide relay system"/>
    <property type="evidence" value="ECO:0000318"/>
    <property type="project" value="GO_Central"/>
</dbReference>
<dbReference type="SUPFAM" id="SSF51905">
    <property type="entry name" value="FAD/NAD(P)-binding domain"/>
    <property type="match status" value="2"/>
</dbReference>
<dbReference type="HOGENOM" id="CLU_003291_5_2_1"/>
<dbReference type="Pfam" id="PF14721">
    <property type="entry name" value="AIF_C"/>
    <property type="match status" value="1"/>
</dbReference>
<dbReference type="PANTHER" id="PTHR43557">
    <property type="entry name" value="APOPTOSIS-INDUCING FACTOR 1"/>
    <property type="match status" value="1"/>
</dbReference>
<keyword evidence="16" id="KW-1185">Reference proteome</keyword>
<comment type="cofactor">
    <cofactor evidence="1">
        <name>FAD</name>
        <dbReference type="ChEBI" id="CHEBI:57692"/>
    </cofactor>
</comment>
<comment type="similarity">
    <text evidence="3">Belongs to the FAD-dependent oxidoreductase family.</text>
</comment>
<dbReference type="Pfam" id="PF07992">
    <property type="entry name" value="Pyr_redox_2"/>
    <property type="match status" value="1"/>
</dbReference>
<gene>
    <name evidence="15" type="ORF">TRIADDRAFT_33763</name>
</gene>
<keyword evidence="8" id="KW-0560">Oxidoreductase</keyword>
<evidence type="ECO:0000256" key="9">
    <source>
        <dbReference type="ARBA" id="ARBA00023027"/>
    </source>
</evidence>
<comment type="catalytic activity">
    <reaction evidence="11">
        <text>A + NADH + H(+) = AH2 + NAD(+)</text>
        <dbReference type="Rhea" id="RHEA:11356"/>
        <dbReference type="ChEBI" id="CHEBI:13193"/>
        <dbReference type="ChEBI" id="CHEBI:15378"/>
        <dbReference type="ChEBI" id="CHEBI:17499"/>
        <dbReference type="ChEBI" id="CHEBI:57540"/>
        <dbReference type="ChEBI" id="CHEBI:57945"/>
    </reaction>
</comment>
<proteinExistence type="inferred from homology"/>
<dbReference type="SMART" id="SM01353">
    <property type="entry name" value="AIF_C"/>
    <property type="match status" value="1"/>
</dbReference>